<reference evidence="4 5" key="1">
    <citation type="submission" date="2015-06" db="EMBL/GenBank/DDBJ databases">
        <authorList>
            <person name="Wibberg Daniel"/>
        </authorList>
    </citation>
    <scope>NUCLEOTIDE SEQUENCE [LARGE SCALE GENOMIC DNA]</scope>
    <source>
        <strain evidence="4 5">T3/55T</strain>
    </source>
</reference>
<dbReference type="RefSeq" id="WP_103201987.1">
    <property type="nucleotide sequence ID" value="NZ_CVTD020000008.1"/>
</dbReference>
<organism evidence="4 5">
    <name type="scientific">Herbinix hemicellulosilytica</name>
    <dbReference type="NCBI Taxonomy" id="1564487"/>
    <lineage>
        <taxon>Bacteria</taxon>
        <taxon>Bacillati</taxon>
        <taxon>Bacillota</taxon>
        <taxon>Clostridia</taxon>
        <taxon>Lachnospirales</taxon>
        <taxon>Lachnospiraceae</taxon>
        <taxon>Herbinix</taxon>
    </lineage>
</organism>
<keyword evidence="1" id="KW-1133">Transmembrane helix</keyword>
<feature type="domain" description="Transglutaminase-like" evidence="2">
    <location>
        <begin position="405"/>
        <end position="501"/>
    </location>
</feature>
<gene>
    <name evidence="4" type="ORF">HHT355_0633</name>
</gene>
<dbReference type="Pfam" id="PF16403">
    <property type="entry name" value="Bact_surface_Ig-like"/>
    <property type="match status" value="1"/>
</dbReference>
<dbReference type="Gene3D" id="2.60.40.10">
    <property type="entry name" value="Immunoglobulins"/>
    <property type="match status" value="1"/>
</dbReference>
<dbReference type="AlphaFoldDB" id="A0A0H5SEH2"/>
<dbReference type="InterPro" id="IPR038765">
    <property type="entry name" value="Papain-like_cys_pep_sf"/>
</dbReference>
<dbReference type="OrthoDB" id="2024758at2"/>
<name>A0A0H5SEH2_HERHM</name>
<sequence>MRNRRRKRKIQVFLMLLDLFVLILVISLAYMKMKPAVVKAVTVEAGTGSINIKDFLTNKRKNGSFVTDINNINLNIPGAYEIKIKINGRIYKSKLEIVDTVAPKADPVSVIALKDQKIEATDFITNLSDATEVTVSFEAKPDTSIPGEKDVNIILKDMGNNRTVISSKLTVLNVKSSVQVEAGTKLNIKASDFADDSKLKVNILSDLSKLDISKPAIHTIQLEVDGLVVESKIEVVDTTPPKAVALDKEVWKGDVLAAQDFVTDISDASDVKVTFAEEPDFETLGTKEITIILEDTYGNKSEVKSMLTVKEDTEPPVFSGIKNQIVYVGDKISYKKGVSVKDNKDTDISFQVDSSNVNLNKAGTYKVYYIAEDSSGNKAKETATITVLPLTVTEEMLNEKVDKILAKIMKEGMTKREIAWEIYQWVKKNVVYTGYSDKSDWRKEAYRGIVTGMGDCFTYYAISEALLTRAGIDNMRVTRVGGKTEHFWNLINCGDGWYHFDSCPNKDKRQTFMLTDAEVEELTRLRGNNYYTFDKSLYPRTPEK</sequence>
<evidence type="ECO:0000313" key="5">
    <source>
        <dbReference type="Proteomes" id="UP000236497"/>
    </source>
</evidence>
<protein>
    <recommendedName>
        <fullName evidence="6">Transglutaminase superfamily protein</fullName>
    </recommendedName>
</protein>
<evidence type="ECO:0000313" key="4">
    <source>
        <dbReference type="EMBL" id="CRZ33837.1"/>
    </source>
</evidence>
<evidence type="ECO:0000259" key="3">
    <source>
        <dbReference type="Pfam" id="PF16403"/>
    </source>
</evidence>
<proteinExistence type="predicted"/>
<evidence type="ECO:0000256" key="1">
    <source>
        <dbReference type="SAM" id="Phobius"/>
    </source>
</evidence>
<dbReference type="InterPro" id="IPR013783">
    <property type="entry name" value="Ig-like_fold"/>
</dbReference>
<keyword evidence="5" id="KW-1185">Reference proteome</keyword>
<evidence type="ECO:0000259" key="2">
    <source>
        <dbReference type="Pfam" id="PF01841"/>
    </source>
</evidence>
<dbReference type="Pfam" id="PF01841">
    <property type="entry name" value="Transglut_core"/>
    <property type="match status" value="1"/>
</dbReference>
<dbReference type="Gene3D" id="2.60.40.3600">
    <property type="match status" value="2"/>
</dbReference>
<evidence type="ECO:0008006" key="6">
    <source>
        <dbReference type="Google" id="ProtNLM"/>
    </source>
</evidence>
<dbReference type="InterPro" id="IPR002931">
    <property type="entry name" value="Transglutaminase-like"/>
</dbReference>
<dbReference type="Proteomes" id="UP000236497">
    <property type="component" value="Unassembled WGS sequence"/>
</dbReference>
<feature type="domain" description="Pesticidal crystal protein Cry22Aa Ig-like" evidence="3">
    <location>
        <begin position="321"/>
        <end position="387"/>
    </location>
</feature>
<keyword evidence="1" id="KW-0472">Membrane</keyword>
<dbReference type="SUPFAM" id="SSF54001">
    <property type="entry name" value="Cysteine proteinases"/>
    <property type="match status" value="1"/>
</dbReference>
<keyword evidence="1" id="KW-0812">Transmembrane</keyword>
<feature type="transmembrane region" description="Helical" evidence="1">
    <location>
        <begin position="12"/>
        <end position="31"/>
    </location>
</feature>
<dbReference type="InterPro" id="IPR032179">
    <property type="entry name" value="Cry22Aa_Ig-like"/>
</dbReference>
<accession>A0A0H5SEH2</accession>
<dbReference type="EMBL" id="CVTD020000008">
    <property type="protein sequence ID" value="CRZ33837.1"/>
    <property type="molecule type" value="Genomic_DNA"/>
</dbReference>